<dbReference type="VEuPathDB" id="FungiDB:MELLADRAFT_64888"/>
<dbReference type="HOGENOM" id="CLU_155379_0_0_1"/>
<feature type="compositionally biased region" description="Basic residues" evidence="2">
    <location>
        <begin position="98"/>
        <end position="107"/>
    </location>
</feature>
<dbReference type="InParanoid" id="F4RT63"/>
<protein>
    <submittedName>
        <fullName evidence="3">Uncharacterized protein</fullName>
    </submittedName>
</protein>
<keyword evidence="1" id="KW-0175">Coiled coil</keyword>
<dbReference type="GeneID" id="18930332"/>
<evidence type="ECO:0000256" key="1">
    <source>
        <dbReference type="SAM" id="Coils"/>
    </source>
</evidence>
<gene>
    <name evidence="3" type="ORF">MELLADRAFT_64888</name>
</gene>
<evidence type="ECO:0000313" key="4">
    <source>
        <dbReference type="Proteomes" id="UP000001072"/>
    </source>
</evidence>
<dbReference type="KEGG" id="mlr:MELLADRAFT_64888"/>
<proteinExistence type="predicted"/>
<keyword evidence="4" id="KW-1185">Reference proteome</keyword>
<dbReference type="RefSeq" id="XP_007412276.1">
    <property type="nucleotide sequence ID" value="XM_007412214.1"/>
</dbReference>
<feature type="region of interest" description="Disordered" evidence="2">
    <location>
        <begin position="93"/>
        <end position="113"/>
    </location>
</feature>
<sequence length="113" mass="13326">MQIKNDQEILDLELMEEEHREQSRLKVAEKALKAAGIAERKRIHEEKAFEVERLKEEKRDKRQKEIAFRQEEALEKARQKAIKDAEKAVKDAGIAERKRLRKEKKIKPPSVQG</sequence>
<feature type="coiled-coil region" evidence="1">
    <location>
        <begin position="44"/>
        <end position="91"/>
    </location>
</feature>
<dbReference type="Proteomes" id="UP000001072">
    <property type="component" value="Unassembled WGS sequence"/>
</dbReference>
<evidence type="ECO:0000313" key="3">
    <source>
        <dbReference type="EMBL" id="EGG04485.1"/>
    </source>
</evidence>
<reference evidence="4" key="1">
    <citation type="journal article" date="2011" name="Proc. Natl. Acad. Sci. U.S.A.">
        <title>Obligate biotrophy features unraveled by the genomic analysis of rust fungi.</title>
        <authorList>
            <person name="Duplessis S."/>
            <person name="Cuomo C.A."/>
            <person name="Lin Y.-C."/>
            <person name="Aerts A."/>
            <person name="Tisserant E."/>
            <person name="Veneault-Fourrey C."/>
            <person name="Joly D.L."/>
            <person name="Hacquard S."/>
            <person name="Amselem J."/>
            <person name="Cantarel B.L."/>
            <person name="Chiu R."/>
            <person name="Coutinho P.M."/>
            <person name="Feau N."/>
            <person name="Field M."/>
            <person name="Frey P."/>
            <person name="Gelhaye E."/>
            <person name="Goldberg J."/>
            <person name="Grabherr M.G."/>
            <person name="Kodira C.D."/>
            <person name="Kohler A."/>
            <person name="Kuees U."/>
            <person name="Lindquist E.A."/>
            <person name="Lucas S.M."/>
            <person name="Mago R."/>
            <person name="Mauceli E."/>
            <person name="Morin E."/>
            <person name="Murat C."/>
            <person name="Pangilinan J.L."/>
            <person name="Park R."/>
            <person name="Pearson M."/>
            <person name="Quesneville H."/>
            <person name="Rouhier N."/>
            <person name="Sakthikumar S."/>
            <person name="Salamov A.A."/>
            <person name="Schmutz J."/>
            <person name="Selles B."/>
            <person name="Shapiro H."/>
            <person name="Tanguay P."/>
            <person name="Tuskan G.A."/>
            <person name="Henrissat B."/>
            <person name="Van de Peer Y."/>
            <person name="Rouze P."/>
            <person name="Ellis J.G."/>
            <person name="Dodds P.N."/>
            <person name="Schein J.E."/>
            <person name="Zhong S."/>
            <person name="Hamelin R.C."/>
            <person name="Grigoriev I.V."/>
            <person name="Szabo L.J."/>
            <person name="Martin F."/>
        </authorList>
    </citation>
    <scope>NUCLEOTIDE SEQUENCE [LARGE SCALE GENOMIC DNA]</scope>
    <source>
        <strain evidence="4">98AG31 / pathotype 3-4-7</strain>
    </source>
</reference>
<dbReference type="EMBL" id="GL883118">
    <property type="protein sequence ID" value="EGG04485.1"/>
    <property type="molecule type" value="Genomic_DNA"/>
</dbReference>
<name>F4RT63_MELLP</name>
<accession>F4RT63</accession>
<evidence type="ECO:0000256" key="2">
    <source>
        <dbReference type="SAM" id="MobiDB-lite"/>
    </source>
</evidence>
<organism evidence="4">
    <name type="scientific">Melampsora larici-populina (strain 98AG31 / pathotype 3-4-7)</name>
    <name type="common">Poplar leaf rust fungus</name>
    <dbReference type="NCBI Taxonomy" id="747676"/>
    <lineage>
        <taxon>Eukaryota</taxon>
        <taxon>Fungi</taxon>
        <taxon>Dikarya</taxon>
        <taxon>Basidiomycota</taxon>
        <taxon>Pucciniomycotina</taxon>
        <taxon>Pucciniomycetes</taxon>
        <taxon>Pucciniales</taxon>
        <taxon>Melampsoraceae</taxon>
        <taxon>Melampsora</taxon>
    </lineage>
</organism>
<dbReference type="AlphaFoldDB" id="F4RT63"/>